<dbReference type="Proteomes" id="UP000499080">
    <property type="component" value="Unassembled WGS sequence"/>
</dbReference>
<evidence type="ECO:0008006" key="3">
    <source>
        <dbReference type="Google" id="ProtNLM"/>
    </source>
</evidence>
<comment type="caution">
    <text evidence="1">The sequence shown here is derived from an EMBL/GenBank/DDBJ whole genome shotgun (WGS) entry which is preliminary data.</text>
</comment>
<proteinExistence type="predicted"/>
<organism evidence="1 2">
    <name type="scientific">Araneus ventricosus</name>
    <name type="common">Orbweaver spider</name>
    <name type="synonym">Epeira ventricosa</name>
    <dbReference type="NCBI Taxonomy" id="182803"/>
    <lineage>
        <taxon>Eukaryota</taxon>
        <taxon>Metazoa</taxon>
        <taxon>Ecdysozoa</taxon>
        <taxon>Arthropoda</taxon>
        <taxon>Chelicerata</taxon>
        <taxon>Arachnida</taxon>
        <taxon>Araneae</taxon>
        <taxon>Araneomorphae</taxon>
        <taxon>Entelegynae</taxon>
        <taxon>Araneoidea</taxon>
        <taxon>Araneidae</taxon>
        <taxon>Araneus</taxon>
    </lineage>
</organism>
<evidence type="ECO:0000313" key="1">
    <source>
        <dbReference type="EMBL" id="GBM38930.1"/>
    </source>
</evidence>
<accession>A0A4Y2FBM7</accession>
<sequence length="151" mass="17518">MESKLKIAVLCYLGLFVIVQGLSLEPKLLAKYEKCWTYSSCLSNGKDRRTVYECFEVLRPEELKSLYQTIQDFYKYKSKNFNDSLKEYCELDDGKKSDVYAKSLDGAITYDKEVCADESKKGACTRVTEKFRCLLRNLDHLWQQGKCQVDA</sequence>
<dbReference type="OrthoDB" id="6425135at2759"/>
<evidence type="ECO:0000313" key="2">
    <source>
        <dbReference type="Proteomes" id="UP000499080"/>
    </source>
</evidence>
<dbReference type="EMBL" id="BGPR01000881">
    <property type="protein sequence ID" value="GBM38930.1"/>
    <property type="molecule type" value="Genomic_DNA"/>
</dbReference>
<name>A0A4Y2FBM7_ARAVE</name>
<reference evidence="1 2" key="1">
    <citation type="journal article" date="2019" name="Sci. Rep.">
        <title>Orb-weaving spider Araneus ventricosus genome elucidates the spidroin gene catalogue.</title>
        <authorList>
            <person name="Kono N."/>
            <person name="Nakamura H."/>
            <person name="Ohtoshi R."/>
            <person name="Moran D.A.P."/>
            <person name="Shinohara A."/>
            <person name="Yoshida Y."/>
            <person name="Fujiwara M."/>
            <person name="Mori M."/>
            <person name="Tomita M."/>
            <person name="Arakawa K."/>
        </authorList>
    </citation>
    <scope>NUCLEOTIDE SEQUENCE [LARGE SCALE GENOMIC DNA]</scope>
</reference>
<gene>
    <name evidence="1" type="ORF">AVEN_271045_1</name>
</gene>
<dbReference type="AlphaFoldDB" id="A0A4Y2FBM7"/>
<keyword evidence="2" id="KW-1185">Reference proteome</keyword>
<protein>
    <recommendedName>
        <fullName evidence="3">DUF19 domain-containing protein</fullName>
    </recommendedName>
</protein>